<comment type="similarity">
    <text evidence="1">Belongs to the peptidase M16 family.</text>
</comment>
<keyword evidence="6" id="KW-1185">Reference proteome</keyword>
<name>A0AAX0QR60_9STAP</name>
<evidence type="ECO:0000313" key="5">
    <source>
        <dbReference type="Proteomes" id="UP000217473"/>
    </source>
</evidence>
<dbReference type="AlphaFoldDB" id="A0AAX0QR60"/>
<dbReference type="Proteomes" id="UP000266198">
    <property type="component" value="Unassembled WGS sequence"/>
</dbReference>
<sequence>MKGDYMLKGLDNSIMKIEFAGISGLGFDIKNSYINCISVKINFGGLDSKIGYAHFLEHMKFWRDDNHLYEEMKNLSIVLNATTSVNSTYFTFFCAPYVSEDALNVLLKYLKNHDFSKNIFEKEKKVVINEIKGYKSIQSQDMKLNIIRDRILGTEKNINKISLYDLHKISKSFYNKDNMSIYVIGDIEFTKKNNNSNYHNDVTKKKIITKDGECEIQGTEEVLFLKILLLNIANNKSLVYYNNQFLYYGEKKQLVKNINLFEEKDNRMTDNIYKDILDKMSAVVEIKNIVEFWELHNNFFSTIQNICESEKLLDLINELKGELS</sequence>
<organism evidence="3 5">
    <name type="scientific">Staphylococcus delphini</name>
    <dbReference type="NCBI Taxonomy" id="53344"/>
    <lineage>
        <taxon>Bacteria</taxon>
        <taxon>Bacillati</taxon>
        <taxon>Bacillota</taxon>
        <taxon>Bacilli</taxon>
        <taxon>Bacillales</taxon>
        <taxon>Staphylococcaceae</taxon>
        <taxon>Staphylococcus</taxon>
        <taxon>Staphylococcus intermedius group</taxon>
    </lineage>
</organism>
<reference evidence="3 5" key="1">
    <citation type="journal article" date="2017" name="PLoS ONE">
        <title>Development of a real-time PCR for detection of Staphylococcus pseudintermedius using a novel automated comparison of whole-genome sequences.</title>
        <authorList>
            <person name="Verstappen K.M."/>
            <person name="Huijbregts L."/>
            <person name="Spaninks M."/>
            <person name="Wagenaar J.A."/>
            <person name="Fluit A.C."/>
            <person name="Duim B."/>
        </authorList>
    </citation>
    <scope>NUCLEOTIDE SEQUENCE [LARGE SCALE GENOMIC DNA]</scope>
    <source>
        <strain evidence="3 5">15S02591-1</strain>
    </source>
</reference>
<evidence type="ECO:0000313" key="4">
    <source>
        <dbReference type="EMBL" id="RIZ48851.1"/>
    </source>
</evidence>
<gene>
    <name evidence="3" type="ORF">B5C07_12975</name>
    <name evidence="4" type="ORF">CDL68_12665</name>
</gene>
<dbReference type="PANTHER" id="PTHR11851:SF49">
    <property type="entry name" value="MITOCHONDRIAL-PROCESSING PEPTIDASE SUBUNIT ALPHA"/>
    <property type="match status" value="1"/>
</dbReference>
<dbReference type="EMBL" id="MWUR01000033">
    <property type="protein sequence ID" value="PCF45655.1"/>
    <property type="molecule type" value="Genomic_DNA"/>
</dbReference>
<protein>
    <recommendedName>
        <fullName evidence="2">Peptidase M16 N-terminal domain-containing protein</fullName>
    </recommendedName>
</protein>
<evidence type="ECO:0000259" key="2">
    <source>
        <dbReference type="Pfam" id="PF00675"/>
    </source>
</evidence>
<dbReference type="InterPro" id="IPR011249">
    <property type="entry name" value="Metalloenz_LuxS/M16"/>
</dbReference>
<comment type="caution">
    <text evidence="3">The sequence shown here is derived from an EMBL/GenBank/DDBJ whole genome shotgun (WGS) entry which is preliminary data.</text>
</comment>
<dbReference type="InterPro" id="IPR050361">
    <property type="entry name" value="MPP/UQCRC_Complex"/>
</dbReference>
<dbReference type="Proteomes" id="UP000217473">
    <property type="component" value="Unassembled WGS sequence"/>
</dbReference>
<accession>A0AAX0QR60</accession>
<evidence type="ECO:0000313" key="3">
    <source>
        <dbReference type="EMBL" id="PCF45655.1"/>
    </source>
</evidence>
<proteinExistence type="inferred from homology"/>
<reference evidence="4 6" key="2">
    <citation type="submission" date="2017-06" db="EMBL/GenBank/DDBJ databases">
        <title>Identification of a new gene, sdsY, involved in staphylococcal internalization in non-professional phagocytic cells (NPPCs).</title>
        <authorList>
            <person name="Maali Y."/>
            <person name="Martins-Simoes P."/>
            <person name="Trouillet-Assant S."/>
            <person name="Laurent F."/>
            <person name="Diot A."/>
            <person name="Verhoeven P."/>
            <person name="Bouvard D."/>
            <person name="Vandenesch F."/>
            <person name="Bes M."/>
        </authorList>
    </citation>
    <scope>NUCLEOTIDE SEQUENCE [LARGE SCALE GENOMIC DNA]</scope>
    <source>
        <strain evidence="4 6">Heidy</strain>
    </source>
</reference>
<feature type="domain" description="Peptidase M16 N-terminal" evidence="2">
    <location>
        <begin position="50"/>
        <end position="141"/>
    </location>
</feature>
<dbReference type="GO" id="GO:0046872">
    <property type="term" value="F:metal ion binding"/>
    <property type="evidence" value="ECO:0007669"/>
    <property type="project" value="InterPro"/>
</dbReference>
<dbReference type="SUPFAM" id="SSF63411">
    <property type="entry name" value="LuxS/MPP-like metallohydrolase"/>
    <property type="match status" value="1"/>
</dbReference>
<dbReference type="Pfam" id="PF00675">
    <property type="entry name" value="Peptidase_M16"/>
    <property type="match status" value="1"/>
</dbReference>
<dbReference type="Gene3D" id="3.30.830.10">
    <property type="entry name" value="Metalloenzyme, LuxS/M16 peptidase-like"/>
    <property type="match status" value="1"/>
</dbReference>
<dbReference type="PANTHER" id="PTHR11851">
    <property type="entry name" value="METALLOPROTEASE"/>
    <property type="match status" value="1"/>
</dbReference>
<dbReference type="InterPro" id="IPR011765">
    <property type="entry name" value="Pept_M16_N"/>
</dbReference>
<evidence type="ECO:0000313" key="6">
    <source>
        <dbReference type="Proteomes" id="UP000266198"/>
    </source>
</evidence>
<dbReference type="EMBL" id="NIPK01000045">
    <property type="protein sequence ID" value="RIZ48851.1"/>
    <property type="molecule type" value="Genomic_DNA"/>
</dbReference>
<evidence type="ECO:0000256" key="1">
    <source>
        <dbReference type="ARBA" id="ARBA00007261"/>
    </source>
</evidence>